<comment type="caution">
    <text evidence="2">The sequence shown here is derived from an EMBL/GenBank/DDBJ whole genome shotgun (WGS) entry which is preliminary data.</text>
</comment>
<feature type="compositionally biased region" description="Gly residues" evidence="1">
    <location>
        <begin position="48"/>
        <end position="62"/>
    </location>
</feature>
<dbReference type="RefSeq" id="WP_226728631.1">
    <property type="nucleotide sequence ID" value="NZ_JAJAUY010000079.1"/>
</dbReference>
<dbReference type="EMBL" id="JAJAUY010000079">
    <property type="protein sequence ID" value="MCB5181548.1"/>
    <property type="molecule type" value="Genomic_DNA"/>
</dbReference>
<evidence type="ECO:0000313" key="2">
    <source>
        <dbReference type="EMBL" id="MCB5181548.1"/>
    </source>
</evidence>
<name>A0ABS8BAF5_9ACTN</name>
<accession>A0ABS8BAF5</accession>
<proteinExistence type="predicted"/>
<gene>
    <name evidence="2" type="ORF">LG632_19430</name>
</gene>
<keyword evidence="3" id="KW-1185">Reference proteome</keyword>
<evidence type="ECO:0000313" key="3">
    <source>
        <dbReference type="Proteomes" id="UP001199054"/>
    </source>
</evidence>
<evidence type="ECO:0000256" key="1">
    <source>
        <dbReference type="SAM" id="MobiDB-lite"/>
    </source>
</evidence>
<protein>
    <submittedName>
        <fullName evidence="2">Uncharacterized protein</fullName>
    </submittedName>
</protein>
<feature type="region of interest" description="Disordered" evidence="1">
    <location>
        <begin position="37"/>
        <end position="63"/>
    </location>
</feature>
<sequence>MSIAERADHVGVHLTGCDHETALAVFAVLQAAFEDPTAAERPADRAGSGAGAGTGTGAGTGAEGNITATVWSATVAAGVPAARHSTAPPPLVGPVTVELYGDADPVRHVREELERAFVVEHLGTVPGEHELETRLRLTAR</sequence>
<reference evidence="2 3" key="1">
    <citation type="submission" date="2021-10" db="EMBL/GenBank/DDBJ databases">
        <title>Streptomyces sp. strain SMC 277, a novel streptomycete isolated from soil.</title>
        <authorList>
            <person name="Chanama M."/>
        </authorList>
    </citation>
    <scope>NUCLEOTIDE SEQUENCE [LARGE SCALE GENOMIC DNA]</scope>
    <source>
        <strain evidence="2 3">SMC 277</strain>
    </source>
</reference>
<organism evidence="2 3">
    <name type="scientific">Streptomyces antimicrobicus</name>
    <dbReference type="NCBI Taxonomy" id="2883108"/>
    <lineage>
        <taxon>Bacteria</taxon>
        <taxon>Bacillati</taxon>
        <taxon>Actinomycetota</taxon>
        <taxon>Actinomycetes</taxon>
        <taxon>Kitasatosporales</taxon>
        <taxon>Streptomycetaceae</taxon>
        <taxon>Streptomyces</taxon>
    </lineage>
</organism>
<dbReference type="Proteomes" id="UP001199054">
    <property type="component" value="Unassembled WGS sequence"/>
</dbReference>